<keyword evidence="3" id="KW-1185">Reference proteome</keyword>
<accession>A0A9P6RBF3</accession>
<evidence type="ECO:0000313" key="2">
    <source>
        <dbReference type="EMBL" id="KAG0315285.1"/>
    </source>
</evidence>
<dbReference type="EMBL" id="JAAAIP010000549">
    <property type="protein sequence ID" value="KAG0315285.1"/>
    <property type="molecule type" value="Genomic_DNA"/>
</dbReference>
<proteinExistence type="predicted"/>
<gene>
    <name evidence="2" type="ORF">BGZ99_007540</name>
</gene>
<feature type="region of interest" description="Disordered" evidence="1">
    <location>
        <begin position="1"/>
        <end position="42"/>
    </location>
</feature>
<evidence type="ECO:0000313" key="3">
    <source>
        <dbReference type="Proteomes" id="UP000738325"/>
    </source>
</evidence>
<dbReference type="Proteomes" id="UP000738325">
    <property type="component" value="Unassembled WGS sequence"/>
</dbReference>
<evidence type="ECO:0000256" key="1">
    <source>
        <dbReference type="SAM" id="MobiDB-lite"/>
    </source>
</evidence>
<dbReference type="OrthoDB" id="8062037at2759"/>
<name>A0A9P6RBF3_9FUNG</name>
<comment type="caution">
    <text evidence="2">The sequence shown here is derived from an EMBL/GenBank/DDBJ whole genome shotgun (WGS) entry which is preliminary data.</text>
</comment>
<organism evidence="2 3">
    <name type="scientific">Dissophora globulifera</name>
    <dbReference type="NCBI Taxonomy" id="979702"/>
    <lineage>
        <taxon>Eukaryota</taxon>
        <taxon>Fungi</taxon>
        <taxon>Fungi incertae sedis</taxon>
        <taxon>Mucoromycota</taxon>
        <taxon>Mortierellomycotina</taxon>
        <taxon>Mortierellomycetes</taxon>
        <taxon>Mortierellales</taxon>
        <taxon>Mortierellaceae</taxon>
        <taxon>Dissophora</taxon>
    </lineage>
</organism>
<protein>
    <submittedName>
        <fullName evidence="2">Uncharacterized protein</fullName>
    </submittedName>
</protein>
<dbReference type="AlphaFoldDB" id="A0A9P6RBF3"/>
<sequence>MASQTMPSSLSPPTPAPGPSTQTRTAPPAQPRPWWRPPARNYRAHPGNHMINSFMTSTTLVVAPPANNNINDTRSSANQLESLPRYWLRSFNYILRIPFRELIGNISRPYDPTAPEPLADVPLSATIIDSQTN</sequence>
<reference evidence="2" key="1">
    <citation type="journal article" date="2020" name="Fungal Divers.">
        <title>Resolving the Mortierellaceae phylogeny through synthesis of multi-gene phylogenetics and phylogenomics.</title>
        <authorList>
            <person name="Vandepol N."/>
            <person name="Liber J."/>
            <person name="Desiro A."/>
            <person name="Na H."/>
            <person name="Kennedy M."/>
            <person name="Barry K."/>
            <person name="Grigoriev I.V."/>
            <person name="Miller A.N."/>
            <person name="O'Donnell K."/>
            <person name="Stajich J.E."/>
            <person name="Bonito G."/>
        </authorList>
    </citation>
    <scope>NUCLEOTIDE SEQUENCE</scope>
    <source>
        <strain evidence="2">REB-010B</strain>
    </source>
</reference>
<feature type="non-terminal residue" evidence="2">
    <location>
        <position position="133"/>
    </location>
</feature>